<protein>
    <submittedName>
        <fullName evidence="7">O-antigen ligase family protein</fullName>
    </submittedName>
</protein>
<sequence length="419" mass="44287">MQSTISLGLLGPRDRIAAALSAGALLSTLLLWPFLGNGAAYVGLALSIPTIAVGWHTPDWQKLLKSPALWALWGGFVLLAVAFLLQPGWPSISSLVSFSVFALAPVLMLAIAPLSRSVTLQQFALVCIVGAGFAAAVGLYGMSQGEMRVTAPSLSPIHFAALAVTLGFMGLGVTLMSASPWRWLALAGPLLGFVASVASGTRAALVVGCALALLYGLFWMQRRAMPLWQKLLTPIVLAASVLLIFYLASLAGFTRPFDALRATWGSLTGDLGGDVSTAYRLEMYSAGWQAFVHSPWIGHGWRDQLTASMPFLSELGRAGYAAEGWAYIHNDALSFAVAAGIMGFAAYCLFMAAPFLAQRSHGGEGKWSLRAYLAGTFVLGLFVGGATDVLFMVEIPKFALVVVTAVLLFLPADPGRSDV</sequence>
<reference evidence="7" key="1">
    <citation type="submission" date="2023-03" db="EMBL/GenBank/DDBJ databases">
        <title>Andean soil-derived lignocellulolytic bacterial consortium as a source of novel taxa and putative plastic-active enzymes.</title>
        <authorList>
            <person name="Diaz-Garcia L."/>
            <person name="Chuvochina M."/>
            <person name="Feuerriegel G."/>
            <person name="Bunk B."/>
            <person name="Sproer C."/>
            <person name="Streit W.R."/>
            <person name="Rodriguez L.M."/>
            <person name="Overmann J."/>
            <person name="Jimenez D.J."/>
        </authorList>
    </citation>
    <scope>NUCLEOTIDE SEQUENCE</scope>
    <source>
        <strain evidence="7">MAG 4196</strain>
    </source>
</reference>
<dbReference type="InterPro" id="IPR007016">
    <property type="entry name" value="O-antigen_ligase-rel_domated"/>
</dbReference>
<name>A0AAJ5VSJ4_9HYPH</name>
<dbReference type="AlphaFoldDB" id="A0AAJ5VSJ4"/>
<evidence type="ECO:0000256" key="3">
    <source>
        <dbReference type="ARBA" id="ARBA00022989"/>
    </source>
</evidence>
<dbReference type="GO" id="GO:0016874">
    <property type="term" value="F:ligase activity"/>
    <property type="evidence" value="ECO:0007669"/>
    <property type="project" value="UniProtKB-KW"/>
</dbReference>
<accession>A0AAJ5VSJ4</accession>
<dbReference type="EMBL" id="CP119312">
    <property type="protein sequence ID" value="WEK04031.1"/>
    <property type="molecule type" value="Genomic_DNA"/>
</dbReference>
<feature type="transmembrane region" description="Helical" evidence="5">
    <location>
        <begin position="231"/>
        <end position="253"/>
    </location>
</feature>
<proteinExistence type="predicted"/>
<feature type="transmembrane region" description="Helical" evidence="5">
    <location>
        <begin position="154"/>
        <end position="178"/>
    </location>
</feature>
<dbReference type="Pfam" id="PF04932">
    <property type="entry name" value="Wzy_C"/>
    <property type="match status" value="1"/>
</dbReference>
<organism evidence="7 8">
    <name type="scientific">Candidatus Devosia phytovorans</name>
    <dbReference type="NCBI Taxonomy" id="3121372"/>
    <lineage>
        <taxon>Bacteria</taxon>
        <taxon>Pseudomonadati</taxon>
        <taxon>Pseudomonadota</taxon>
        <taxon>Alphaproteobacteria</taxon>
        <taxon>Hyphomicrobiales</taxon>
        <taxon>Devosiaceae</taxon>
        <taxon>Devosia</taxon>
    </lineage>
</organism>
<evidence type="ECO:0000256" key="4">
    <source>
        <dbReference type="ARBA" id="ARBA00023136"/>
    </source>
</evidence>
<evidence type="ECO:0000259" key="6">
    <source>
        <dbReference type="Pfam" id="PF04932"/>
    </source>
</evidence>
<dbReference type="InterPro" id="IPR051533">
    <property type="entry name" value="WaaL-like"/>
</dbReference>
<evidence type="ECO:0000313" key="8">
    <source>
        <dbReference type="Proteomes" id="UP001217476"/>
    </source>
</evidence>
<dbReference type="GO" id="GO:0016020">
    <property type="term" value="C:membrane"/>
    <property type="evidence" value="ECO:0007669"/>
    <property type="project" value="UniProtKB-SubCell"/>
</dbReference>
<keyword evidence="2 5" id="KW-0812">Transmembrane</keyword>
<evidence type="ECO:0000256" key="2">
    <source>
        <dbReference type="ARBA" id="ARBA00022692"/>
    </source>
</evidence>
<feature type="transmembrane region" description="Helical" evidence="5">
    <location>
        <begin position="369"/>
        <end position="389"/>
    </location>
</feature>
<feature type="transmembrane region" description="Helical" evidence="5">
    <location>
        <begin position="332"/>
        <end position="357"/>
    </location>
</feature>
<feature type="transmembrane region" description="Helical" evidence="5">
    <location>
        <begin position="92"/>
        <end position="111"/>
    </location>
</feature>
<feature type="transmembrane region" description="Helical" evidence="5">
    <location>
        <begin position="395"/>
        <end position="412"/>
    </location>
</feature>
<evidence type="ECO:0000313" key="7">
    <source>
        <dbReference type="EMBL" id="WEK04031.1"/>
    </source>
</evidence>
<evidence type="ECO:0000256" key="5">
    <source>
        <dbReference type="SAM" id="Phobius"/>
    </source>
</evidence>
<dbReference type="PANTHER" id="PTHR37422:SF23">
    <property type="entry name" value="TEICHURONIC ACID BIOSYNTHESIS PROTEIN TUAE"/>
    <property type="match status" value="1"/>
</dbReference>
<feature type="transmembrane region" description="Helical" evidence="5">
    <location>
        <begin position="190"/>
        <end position="219"/>
    </location>
</feature>
<feature type="domain" description="O-antigen ligase-related" evidence="6">
    <location>
        <begin position="190"/>
        <end position="348"/>
    </location>
</feature>
<feature type="transmembrane region" description="Helical" evidence="5">
    <location>
        <begin position="123"/>
        <end position="142"/>
    </location>
</feature>
<feature type="transmembrane region" description="Helical" evidence="5">
    <location>
        <begin position="39"/>
        <end position="56"/>
    </location>
</feature>
<gene>
    <name evidence="7" type="ORF">P0Y65_17870</name>
</gene>
<keyword evidence="4 5" id="KW-0472">Membrane</keyword>
<feature type="transmembrane region" description="Helical" evidence="5">
    <location>
        <begin position="68"/>
        <end position="85"/>
    </location>
</feature>
<keyword evidence="3 5" id="KW-1133">Transmembrane helix</keyword>
<keyword evidence="7" id="KW-0436">Ligase</keyword>
<evidence type="ECO:0000256" key="1">
    <source>
        <dbReference type="ARBA" id="ARBA00004141"/>
    </source>
</evidence>
<dbReference type="PANTHER" id="PTHR37422">
    <property type="entry name" value="TEICHURONIC ACID BIOSYNTHESIS PROTEIN TUAE"/>
    <property type="match status" value="1"/>
</dbReference>
<feature type="transmembrane region" description="Helical" evidence="5">
    <location>
        <begin position="16"/>
        <end position="32"/>
    </location>
</feature>
<dbReference type="Proteomes" id="UP001217476">
    <property type="component" value="Chromosome"/>
</dbReference>
<comment type="subcellular location">
    <subcellularLocation>
        <location evidence="1">Membrane</location>
        <topology evidence="1">Multi-pass membrane protein</topology>
    </subcellularLocation>
</comment>